<evidence type="ECO:0000313" key="1">
    <source>
        <dbReference type="EMBL" id="CAH2315086.1"/>
    </source>
</evidence>
<accession>A0AAD1T082</accession>
<organism evidence="1 2">
    <name type="scientific">Pelobates cultripes</name>
    <name type="common">Western spadefoot toad</name>
    <dbReference type="NCBI Taxonomy" id="61616"/>
    <lineage>
        <taxon>Eukaryota</taxon>
        <taxon>Metazoa</taxon>
        <taxon>Chordata</taxon>
        <taxon>Craniata</taxon>
        <taxon>Vertebrata</taxon>
        <taxon>Euteleostomi</taxon>
        <taxon>Amphibia</taxon>
        <taxon>Batrachia</taxon>
        <taxon>Anura</taxon>
        <taxon>Pelobatoidea</taxon>
        <taxon>Pelobatidae</taxon>
        <taxon>Pelobates</taxon>
    </lineage>
</organism>
<dbReference type="Proteomes" id="UP001295444">
    <property type="component" value="Chromosome 09"/>
</dbReference>
<gene>
    <name evidence="1" type="ORF">PECUL_23A041641</name>
</gene>
<name>A0AAD1T082_PELCU</name>
<proteinExistence type="predicted"/>
<protein>
    <submittedName>
        <fullName evidence="1">Uncharacterized protein</fullName>
    </submittedName>
</protein>
<evidence type="ECO:0000313" key="2">
    <source>
        <dbReference type="Proteomes" id="UP001295444"/>
    </source>
</evidence>
<keyword evidence="2" id="KW-1185">Reference proteome</keyword>
<reference evidence="1" key="1">
    <citation type="submission" date="2022-03" db="EMBL/GenBank/DDBJ databases">
        <authorList>
            <person name="Alioto T."/>
            <person name="Alioto T."/>
            <person name="Gomez Garrido J."/>
        </authorList>
    </citation>
    <scope>NUCLEOTIDE SEQUENCE</scope>
</reference>
<sequence>QSDQVFPCSNNSHHTVPATCGQRLPRRLVQVLPAPTTPITLFQPHAVRDSHADQTKFSQLQQLPSRCFSHMRSETPTLIGPSSPCSNNSHHAVPATHSQRLFTSSPELAVRSRRCYETPYRLPGPFPGPNLRVHQVWVLSSRIADLSPHRKLLVCLYGPNT</sequence>
<dbReference type="EMBL" id="OW240920">
    <property type="protein sequence ID" value="CAH2315086.1"/>
    <property type="molecule type" value="Genomic_DNA"/>
</dbReference>
<feature type="non-terminal residue" evidence="1">
    <location>
        <position position="1"/>
    </location>
</feature>
<dbReference type="AlphaFoldDB" id="A0AAD1T082"/>